<keyword evidence="1" id="KW-1133">Transmembrane helix</keyword>
<proteinExistence type="predicted"/>
<evidence type="ECO:0008006" key="4">
    <source>
        <dbReference type="Google" id="ProtNLM"/>
    </source>
</evidence>
<gene>
    <name evidence="2" type="ORF">HKD32_09495</name>
</gene>
<keyword evidence="1" id="KW-0472">Membrane</keyword>
<evidence type="ECO:0000256" key="1">
    <source>
        <dbReference type="SAM" id="Phobius"/>
    </source>
</evidence>
<dbReference type="GeneID" id="81474930"/>
<organism evidence="2 3">
    <name type="scientific">Gluconobacter japonicus</name>
    <dbReference type="NCBI Taxonomy" id="376620"/>
    <lineage>
        <taxon>Bacteria</taxon>
        <taxon>Pseudomonadati</taxon>
        <taxon>Pseudomonadota</taxon>
        <taxon>Alphaproteobacteria</taxon>
        <taxon>Acetobacterales</taxon>
        <taxon>Acetobacteraceae</taxon>
        <taxon>Gluconobacter</taxon>
    </lineage>
</organism>
<name>A0A9Q2FMN1_GLUJA</name>
<accession>A0A9Q2FMN1</accession>
<dbReference type="RefSeq" id="WP_061932202.1">
    <property type="nucleotide sequence ID" value="NZ_JABCQN010000004.1"/>
</dbReference>
<protein>
    <recommendedName>
        <fullName evidence="4">Helix-turn-helix domain-containing protein</fullName>
    </recommendedName>
</protein>
<evidence type="ECO:0000313" key="3">
    <source>
        <dbReference type="Proteomes" id="UP000661006"/>
    </source>
</evidence>
<dbReference type="EMBL" id="JABCQN010000004">
    <property type="protein sequence ID" value="MBF0871076.1"/>
    <property type="molecule type" value="Genomic_DNA"/>
</dbReference>
<dbReference type="AlphaFoldDB" id="A0A9Q2FMN1"/>
<reference evidence="2" key="1">
    <citation type="submission" date="2020-04" db="EMBL/GenBank/DDBJ databases">
        <authorList>
            <person name="Sombolestani A."/>
        </authorList>
    </citation>
    <scope>NUCLEOTIDE SEQUENCE</scope>
    <source>
        <strain evidence="2">R71697</strain>
    </source>
</reference>
<feature type="transmembrane region" description="Helical" evidence="1">
    <location>
        <begin position="132"/>
        <end position="155"/>
    </location>
</feature>
<keyword evidence="1" id="KW-0812">Transmembrane</keyword>
<evidence type="ECO:0000313" key="2">
    <source>
        <dbReference type="EMBL" id="MBF0871076.1"/>
    </source>
</evidence>
<reference evidence="2" key="2">
    <citation type="submission" date="2020-11" db="EMBL/GenBank/DDBJ databases">
        <title>Description of novel Gluconobacter species.</title>
        <authorList>
            <person name="Cleenwerck I."/>
            <person name="Cnockaert M."/>
            <person name="Borremans W."/>
            <person name="Wieme A.D."/>
            <person name="De Vuyst L."/>
            <person name="Vandamme P."/>
        </authorList>
    </citation>
    <scope>NUCLEOTIDE SEQUENCE</scope>
    <source>
        <strain evidence="2">R71697</strain>
    </source>
</reference>
<comment type="caution">
    <text evidence="2">The sequence shown here is derived from an EMBL/GenBank/DDBJ whole genome shotgun (WGS) entry which is preliminary data.</text>
</comment>
<sequence>MTPPSHLSGHSSTGQVFHLPLRSRLLTVPESAVYLGLSLRRLKTLAILGAGPERTHTPDGRPAYRREDLETYLSVLYEKADISGTEKVRRRAERANQRNAALEHLQTDRRADLPSPDPFMMMATAGEMSHHMIFFVLKVMIIFGFILLCISPTPLLRTHFN</sequence>
<dbReference type="Proteomes" id="UP000661006">
    <property type="component" value="Unassembled WGS sequence"/>
</dbReference>